<proteinExistence type="predicted"/>
<dbReference type="Proteomes" id="UP000288805">
    <property type="component" value="Unassembled WGS sequence"/>
</dbReference>
<organism evidence="1 2">
    <name type="scientific">Vitis vinifera</name>
    <name type="common">Grape</name>
    <dbReference type="NCBI Taxonomy" id="29760"/>
    <lineage>
        <taxon>Eukaryota</taxon>
        <taxon>Viridiplantae</taxon>
        <taxon>Streptophyta</taxon>
        <taxon>Embryophyta</taxon>
        <taxon>Tracheophyta</taxon>
        <taxon>Spermatophyta</taxon>
        <taxon>Magnoliopsida</taxon>
        <taxon>eudicotyledons</taxon>
        <taxon>Gunneridae</taxon>
        <taxon>Pentapetalae</taxon>
        <taxon>rosids</taxon>
        <taxon>Vitales</taxon>
        <taxon>Vitaceae</taxon>
        <taxon>Viteae</taxon>
        <taxon>Vitis</taxon>
    </lineage>
</organism>
<accession>A0A438GU04</accession>
<evidence type="ECO:0008006" key="3">
    <source>
        <dbReference type="Google" id="ProtNLM"/>
    </source>
</evidence>
<name>A0A438GU04_VITVI</name>
<comment type="caution">
    <text evidence="1">The sequence shown here is derived from an EMBL/GenBank/DDBJ whole genome shotgun (WGS) entry which is preliminary data.</text>
</comment>
<evidence type="ECO:0000313" key="1">
    <source>
        <dbReference type="EMBL" id="RVW75687.1"/>
    </source>
</evidence>
<gene>
    <name evidence="1" type="ORF">CK203_055225</name>
</gene>
<reference evidence="1 2" key="1">
    <citation type="journal article" date="2018" name="PLoS Genet.">
        <title>Population sequencing reveals clonal diversity and ancestral inbreeding in the grapevine cultivar Chardonnay.</title>
        <authorList>
            <person name="Roach M.J."/>
            <person name="Johnson D.L."/>
            <person name="Bohlmann J."/>
            <person name="van Vuuren H.J."/>
            <person name="Jones S.J."/>
            <person name="Pretorius I.S."/>
            <person name="Schmidt S.A."/>
            <person name="Borneman A.R."/>
        </authorList>
    </citation>
    <scope>NUCLEOTIDE SEQUENCE [LARGE SCALE GENOMIC DNA]</scope>
    <source>
        <strain evidence="2">cv. Chardonnay</strain>
        <tissue evidence="1">Leaf</tissue>
    </source>
</reference>
<sequence length="121" mass="14244">MWVHRADMHNQVANALSWKELTEFVGSLSRVVAYLIVRVKQEALQDFAYIKLVEQVKEGITKRYLLEDELLHFGYQSVLVVVDRFSKYAMFILAPHECFVEEAARLFFSKVVKHFGYLRML</sequence>
<protein>
    <recommendedName>
        <fullName evidence="3">Integrase catalytic domain-containing protein</fullName>
    </recommendedName>
</protein>
<dbReference type="EMBL" id="QGNW01000343">
    <property type="protein sequence ID" value="RVW75687.1"/>
    <property type="molecule type" value="Genomic_DNA"/>
</dbReference>
<evidence type="ECO:0000313" key="2">
    <source>
        <dbReference type="Proteomes" id="UP000288805"/>
    </source>
</evidence>
<dbReference type="AlphaFoldDB" id="A0A438GU04"/>